<dbReference type="HOGENOM" id="CLU_043456_0_0_7"/>
<dbReference type="SUPFAM" id="SSF52540">
    <property type="entry name" value="P-loop containing nucleoside triphosphate hydrolases"/>
    <property type="match status" value="1"/>
</dbReference>
<dbReference type="InterPro" id="IPR058840">
    <property type="entry name" value="AAA_SelU"/>
</dbReference>
<dbReference type="NCBIfam" id="NF008752">
    <property type="entry name" value="PRK11784.1-4"/>
    <property type="match status" value="1"/>
</dbReference>
<dbReference type="GO" id="GO:0002098">
    <property type="term" value="P:tRNA wobble uridine modification"/>
    <property type="evidence" value="ECO:0007669"/>
    <property type="project" value="InterPro"/>
</dbReference>
<dbReference type="NCBIfam" id="TIGR03167">
    <property type="entry name" value="tRNA_sel_U_synt"/>
    <property type="match status" value="1"/>
</dbReference>
<protein>
    <submittedName>
        <fullName evidence="3">Geranyl-diphosphate--tRNA (5-carboxymethylaminomethyl-2-thiouridine34-2-S)-geranyltransferase and selenophosphate--tRNA (5-carboxymethylaminomethyl-2-thiouridine34-C2)-selenotransferase</fullName>
    </submittedName>
</protein>
<dbReference type="SUPFAM" id="SSF52821">
    <property type="entry name" value="Rhodanese/Cell cycle control phosphatase"/>
    <property type="match status" value="1"/>
</dbReference>
<dbReference type="InterPro" id="IPR036873">
    <property type="entry name" value="Rhodanese-like_dom_sf"/>
</dbReference>
<dbReference type="Pfam" id="PF00581">
    <property type="entry name" value="Rhodanese"/>
    <property type="match status" value="1"/>
</dbReference>
<dbReference type="GO" id="GO:0004792">
    <property type="term" value="F:thiosulfate-cyanide sulfurtransferase activity"/>
    <property type="evidence" value="ECO:0007669"/>
    <property type="project" value="InterPro"/>
</dbReference>
<dbReference type="InterPro" id="IPR001307">
    <property type="entry name" value="Thiosulphate_STrfase_CS"/>
</dbReference>
<dbReference type="STRING" id="316067.Geob_1848"/>
<dbReference type="InterPro" id="IPR001763">
    <property type="entry name" value="Rhodanese-like_dom"/>
</dbReference>
<proteinExistence type="predicted"/>
<keyword evidence="4" id="KW-1185">Reference proteome</keyword>
<feature type="domain" description="Rhodanese" evidence="2">
    <location>
        <begin position="11"/>
        <end position="132"/>
    </location>
</feature>
<dbReference type="PROSITE" id="PS50206">
    <property type="entry name" value="RHODANESE_3"/>
    <property type="match status" value="1"/>
</dbReference>
<gene>
    <name evidence="3" type="primary">selU</name>
    <name evidence="3" type="ordered locus">Geob_1848</name>
</gene>
<accession>B9M7B7</accession>
<evidence type="ECO:0000313" key="3">
    <source>
        <dbReference type="EMBL" id="ACM20205.1"/>
    </source>
</evidence>
<dbReference type="eggNOG" id="COG2603">
    <property type="taxonomic scope" value="Bacteria"/>
</dbReference>
<evidence type="ECO:0000259" key="2">
    <source>
        <dbReference type="PROSITE" id="PS50206"/>
    </source>
</evidence>
<dbReference type="KEGG" id="geo:Geob_1848"/>
<sequence length="361" mass="40748">MPQPVTFNQSLLDSHLVVDVRTPLEFEEDHIPGAVNVPLLSNEERVEIGTLYKQTGPREARIRGLELTAPRFPELVAEIGGLAAGRPILVYCWRGGLRSKTVSAILDLTGYDAVQLQGGYKTYRNQVLACFENFQPPARLVVIHGMTGIGKTPFILGLDRNDFSFIDLEGLACHRGSAFGELGLTQDLSQKWFESLLWDALRKLPGDKPLIVEGESKRIGKLSLPGNMYEVMQESTKVWCHASLETRVERLIREYGRPEFKEGMAVALLRIKKRLGGDKYAEIEGHLERWELQPFMAELVKNYYDKVYYKNRDWVEDCNLSLEDYQAAEQELKGFLHMKPRAVSDPATPAPFSPAREGKPA</sequence>
<dbReference type="GO" id="GO:0043828">
    <property type="term" value="F:tRNA 2-selenouridine synthase activity"/>
    <property type="evidence" value="ECO:0007669"/>
    <property type="project" value="InterPro"/>
</dbReference>
<dbReference type="Proteomes" id="UP000007721">
    <property type="component" value="Chromosome"/>
</dbReference>
<dbReference type="Pfam" id="PF26341">
    <property type="entry name" value="AAA_SelU"/>
    <property type="match status" value="1"/>
</dbReference>
<dbReference type="AlphaFoldDB" id="B9M7B7"/>
<dbReference type="Gene3D" id="3.40.50.300">
    <property type="entry name" value="P-loop containing nucleotide triphosphate hydrolases"/>
    <property type="match status" value="1"/>
</dbReference>
<keyword evidence="1" id="KW-0711">Selenium</keyword>
<reference evidence="3 4" key="1">
    <citation type="submission" date="2009-01" db="EMBL/GenBank/DDBJ databases">
        <title>Complete sequence of Geobacter sp. FRC-32.</title>
        <authorList>
            <consortium name="US DOE Joint Genome Institute"/>
            <person name="Lucas S."/>
            <person name="Copeland A."/>
            <person name="Lapidus A."/>
            <person name="Glavina del Rio T."/>
            <person name="Dalin E."/>
            <person name="Tice H."/>
            <person name="Bruce D."/>
            <person name="Goodwin L."/>
            <person name="Pitluck S."/>
            <person name="Saunders E."/>
            <person name="Brettin T."/>
            <person name="Detter J.C."/>
            <person name="Han C."/>
            <person name="Larimer F."/>
            <person name="Land M."/>
            <person name="Hauser L."/>
            <person name="Kyrpides N."/>
            <person name="Ovchinnikova G."/>
            <person name="Kostka J."/>
            <person name="Richardson P."/>
        </authorList>
    </citation>
    <scope>NUCLEOTIDE SEQUENCE [LARGE SCALE GENOMIC DNA]</scope>
    <source>
        <strain evidence="4">DSM 22248 / JCM 15807 / FRC-32</strain>
    </source>
</reference>
<organism evidence="3 4">
    <name type="scientific">Geotalea daltonii (strain DSM 22248 / JCM 15807 / FRC-32)</name>
    <name type="common">Geobacter daltonii</name>
    <dbReference type="NCBI Taxonomy" id="316067"/>
    <lineage>
        <taxon>Bacteria</taxon>
        <taxon>Pseudomonadati</taxon>
        <taxon>Thermodesulfobacteriota</taxon>
        <taxon>Desulfuromonadia</taxon>
        <taxon>Geobacterales</taxon>
        <taxon>Geobacteraceae</taxon>
        <taxon>Geotalea</taxon>
    </lineage>
</organism>
<dbReference type="RefSeq" id="WP_012646934.1">
    <property type="nucleotide sequence ID" value="NC_011979.1"/>
</dbReference>
<dbReference type="EMBL" id="CP001390">
    <property type="protein sequence ID" value="ACM20205.1"/>
    <property type="molecule type" value="Genomic_DNA"/>
</dbReference>
<dbReference type="PANTHER" id="PTHR30401:SF0">
    <property type="entry name" value="TRNA 2-SELENOURIDINE SYNTHASE"/>
    <property type="match status" value="1"/>
</dbReference>
<name>B9M7B7_GEODF</name>
<keyword evidence="3" id="KW-0808">Transferase</keyword>
<dbReference type="PROSITE" id="PS00380">
    <property type="entry name" value="RHODANESE_1"/>
    <property type="match status" value="1"/>
</dbReference>
<dbReference type="Gene3D" id="3.40.250.10">
    <property type="entry name" value="Rhodanese-like domain"/>
    <property type="match status" value="1"/>
</dbReference>
<dbReference type="InterPro" id="IPR027417">
    <property type="entry name" value="P-loop_NTPase"/>
</dbReference>
<dbReference type="SMART" id="SM00450">
    <property type="entry name" value="RHOD"/>
    <property type="match status" value="1"/>
</dbReference>
<evidence type="ECO:0000256" key="1">
    <source>
        <dbReference type="ARBA" id="ARBA00023266"/>
    </source>
</evidence>
<dbReference type="InterPro" id="IPR017582">
    <property type="entry name" value="SelU"/>
</dbReference>
<evidence type="ECO:0000313" key="4">
    <source>
        <dbReference type="Proteomes" id="UP000007721"/>
    </source>
</evidence>
<dbReference type="PANTHER" id="PTHR30401">
    <property type="entry name" value="TRNA 2-SELENOURIDINE SYNTHASE"/>
    <property type="match status" value="1"/>
</dbReference>
<dbReference type="NCBIfam" id="NF008750">
    <property type="entry name" value="PRK11784.1-2"/>
    <property type="match status" value="1"/>
</dbReference>